<sequence>MNRNRIFILSIFVFWAVCFIKFYTGFFNVFIFAASVVFYFFRLAKADYRPPMKFSNKFILLLITTIAILIIFNIFEPPFFDGKFNSLLLSLCIYSFVDVFSYLKKYEQE</sequence>
<evidence type="ECO:0000256" key="1">
    <source>
        <dbReference type="SAM" id="Phobius"/>
    </source>
</evidence>
<comment type="caution">
    <text evidence="2">The sequence shown here is derived from an EMBL/GenBank/DDBJ whole genome shotgun (WGS) entry which is preliminary data.</text>
</comment>
<feature type="transmembrane region" description="Helical" evidence="1">
    <location>
        <begin position="7"/>
        <end position="23"/>
    </location>
</feature>
<reference evidence="2 3" key="1">
    <citation type="submission" date="2019-02" db="EMBL/GenBank/DDBJ databases">
        <title>Peptostreptococcaceae bacterium ZHW00191 nov., a new bacterium isolated from the human gut.</title>
        <authorList>
            <person name="Zhou H.-W."/>
            <person name="Chen X.-J."/>
        </authorList>
    </citation>
    <scope>NUCLEOTIDE SEQUENCE [LARGE SCALE GENOMIC DNA]</scope>
    <source>
        <strain evidence="2 3">ZHW00191</strain>
    </source>
</reference>
<gene>
    <name evidence="2" type="ORF">EXD82_08970</name>
</gene>
<dbReference type="Proteomes" id="UP000317863">
    <property type="component" value="Unassembled WGS sequence"/>
</dbReference>
<organism evidence="2 3">
    <name type="scientific">Peptacetobacter hominis</name>
    <dbReference type="NCBI Taxonomy" id="2743610"/>
    <lineage>
        <taxon>Bacteria</taxon>
        <taxon>Bacillati</taxon>
        <taxon>Bacillota</taxon>
        <taxon>Clostridia</taxon>
        <taxon>Peptostreptococcales</taxon>
        <taxon>Peptostreptococcaceae</taxon>
        <taxon>Peptacetobacter</taxon>
    </lineage>
</organism>
<keyword evidence="3" id="KW-1185">Reference proteome</keyword>
<keyword evidence="1" id="KW-0812">Transmembrane</keyword>
<keyword evidence="1" id="KW-1133">Transmembrane helix</keyword>
<proteinExistence type="predicted"/>
<keyword evidence="1" id="KW-0472">Membrane</keyword>
<name>A0A544QTJ8_9FIRM</name>
<dbReference type="RefSeq" id="WP_142536579.1">
    <property type="nucleotide sequence ID" value="NZ_SGJB01000018.1"/>
</dbReference>
<feature type="transmembrane region" description="Helical" evidence="1">
    <location>
        <begin position="58"/>
        <end position="75"/>
    </location>
</feature>
<dbReference type="EMBL" id="SGJB01000018">
    <property type="protein sequence ID" value="TQQ84019.1"/>
    <property type="molecule type" value="Genomic_DNA"/>
</dbReference>
<evidence type="ECO:0000313" key="3">
    <source>
        <dbReference type="Proteomes" id="UP000317863"/>
    </source>
</evidence>
<feature type="transmembrane region" description="Helical" evidence="1">
    <location>
        <begin position="29"/>
        <end position="46"/>
    </location>
</feature>
<dbReference type="AlphaFoldDB" id="A0A544QTJ8"/>
<protein>
    <submittedName>
        <fullName evidence="2">Uncharacterized protein</fullName>
    </submittedName>
</protein>
<accession>A0A544QTJ8</accession>
<feature type="transmembrane region" description="Helical" evidence="1">
    <location>
        <begin position="87"/>
        <end position="103"/>
    </location>
</feature>
<evidence type="ECO:0000313" key="2">
    <source>
        <dbReference type="EMBL" id="TQQ84019.1"/>
    </source>
</evidence>